<evidence type="ECO:0000256" key="4">
    <source>
        <dbReference type="ARBA" id="ARBA00022561"/>
    </source>
</evidence>
<comment type="subcellular location">
    <subcellularLocation>
        <location evidence="1 6">Virion</location>
    </subcellularLocation>
</comment>
<feature type="compositionally biased region" description="Acidic residues" evidence="7">
    <location>
        <begin position="614"/>
        <end position="624"/>
    </location>
</feature>
<proteinExistence type="inferred from homology"/>
<evidence type="ECO:0000256" key="6">
    <source>
        <dbReference type="RuleBase" id="RU361230"/>
    </source>
</evidence>
<organism evidence="8">
    <name type="scientific">Betatorquevirus homini11</name>
    <dbReference type="NCBI Taxonomy" id="3048397"/>
    <lineage>
        <taxon>Viruses</taxon>
        <taxon>Monodnaviria</taxon>
        <taxon>Shotokuvirae</taxon>
        <taxon>Commensaviricota</taxon>
        <taxon>Cardeaviricetes</taxon>
        <taxon>Sanitavirales</taxon>
        <taxon>Anelloviridae</taxon>
        <taxon>Betatorquevirus</taxon>
    </lineage>
</organism>
<evidence type="ECO:0000256" key="3">
    <source>
        <dbReference type="ARBA" id="ARBA00022431"/>
    </source>
</evidence>
<dbReference type="Pfam" id="PF02956">
    <property type="entry name" value="TT_ORF1"/>
    <property type="match status" value="1"/>
</dbReference>
<dbReference type="EMBL" id="PP857130">
    <property type="protein sequence ID" value="XBU06677.1"/>
    <property type="molecule type" value="Genomic_DNA"/>
</dbReference>
<comment type="function">
    <text evidence="6">Self-assembles to form an icosahedral capsid.</text>
</comment>
<dbReference type="GO" id="GO:0039615">
    <property type="term" value="C:T=1 icosahedral viral capsid"/>
    <property type="evidence" value="ECO:0007669"/>
    <property type="project" value="UniProtKB-UniRule"/>
</dbReference>
<dbReference type="InterPro" id="IPR004219">
    <property type="entry name" value="TTvirus_Unk"/>
</dbReference>
<protein>
    <recommendedName>
        <fullName evidence="6">Capsid protein</fullName>
    </recommendedName>
</protein>
<comment type="similarity">
    <text evidence="2 6">Belongs to the anelloviridae capsid protein family.</text>
</comment>
<evidence type="ECO:0000256" key="5">
    <source>
        <dbReference type="ARBA" id="ARBA00022844"/>
    </source>
</evidence>
<evidence type="ECO:0000313" key="8">
    <source>
        <dbReference type="EMBL" id="XBU06677.1"/>
    </source>
</evidence>
<evidence type="ECO:0000256" key="2">
    <source>
        <dbReference type="ARBA" id="ARBA00006131"/>
    </source>
</evidence>
<evidence type="ECO:0000256" key="7">
    <source>
        <dbReference type="SAM" id="MobiDB-lite"/>
    </source>
</evidence>
<accession>A0AAU7STH1</accession>
<feature type="region of interest" description="Disordered" evidence="7">
    <location>
        <begin position="603"/>
        <end position="625"/>
    </location>
</feature>
<keyword evidence="5 6" id="KW-0946">Virion</keyword>
<keyword evidence="4 6" id="KW-0167">Capsid protein</keyword>
<sequence>MPPYWRRRYYRRNRWRRWPQTWRPRHFIRRRRRRRYRRRRYWVRRKKLLKFNIKQFQPYTIRKCRIKGLKCLFQGSADRLIYNYWQYPTSIVPERTPGGGGWGLLVFSMASLFEDYEKIQNYWTQSNAGLPLVKFLGAKLTFYQHATMDYVVEIDRCWPLVDTPLKHANCHPQRMLMGKKSLIIPSQETKKLRHGKRKIYVPPPAQITNQWYFQRDVCNTKLLMIAATACDLKNYYLGKNWESNNITLYSLNTFQFKNHNFQHPSETSGYKPKPNIYLYSLANGSTAFPTDKQNLIYLGDSEEYKAGKAGKVGTADINREHWGNPFYTHYITGDIPVYYSTKAPTDTNAFTDAAKIRQNLTEIHGPLYTECRYNPDRDTGKGNVIYFLNNYSGVGDTAWDEPEDENSKITGLPLWVAIWGWSDWIKKLNLLPRLEDDQILCIKSPFISPPLPCYVLLDDSFVQGQSPYGLPLSTKYALHYYPQLNWQRQSEETIGECGPGVCRFDKSQAVQAKMGYQFLMKFGGCPSTLEKIYDPCSQPKWPTTSNISEGYEIQNPATDPSTIFNTWDVRRDIITMPAIKRLKKHKETDESLSIITGSKSSPSAVLLQTHQETDDSSSTEEEEEKTLQSKLLRLRDQQRQLNNHLLKLIKNTK</sequence>
<reference evidence="8" key="1">
    <citation type="submission" date="2024-05" db="EMBL/GenBank/DDBJ databases">
        <authorList>
            <person name="Laubscher F."/>
            <person name="Chudzinski V."/>
            <person name="Cordey S."/>
            <person name="Hosszu-Fellous K."/>
            <person name="Kaiser L."/>
        </authorList>
    </citation>
    <scope>NUCLEOTIDE SEQUENCE</scope>
    <source>
        <strain evidence="8">962D4-0</strain>
    </source>
</reference>
<keyword evidence="3 6" id="KW-1140">T=1 icosahedral capsid protein</keyword>
<evidence type="ECO:0000256" key="1">
    <source>
        <dbReference type="ARBA" id="ARBA00004328"/>
    </source>
</evidence>
<name>A0AAU7STH1_9VIRU</name>